<dbReference type="InterPro" id="IPR001940">
    <property type="entry name" value="Peptidase_S1C"/>
</dbReference>
<dbReference type="Pfam" id="PF13180">
    <property type="entry name" value="PDZ_2"/>
    <property type="match status" value="1"/>
</dbReference>
<dbReference type="PANTHER" id="PTHR43343:SF3">
    <property type="entry name" value="PROTEASE DO-LIKE 8, CHLOROPLASTIC"/>
    <property type="match status" value="1"/>
</dbReference>
<dbReference type="STRING" id="41875.K8ECM8"/>
<evidence type="ECO:0000256" key="3">
    <source>
        <dbReference type="ARBA" id="ARBA00022801"/>
    </source>
</evidence>
<keyword evidence="7" id="KW-1185">Reference proteome</keyword>
<dbReference type="KEGG" id="bpg:Bathy03g03400"/>
<evidence type="ECO:0000313" key="7">
    <source>
        <dbReference type="Proteomes" id="UP000198341"/>
    </source>
</evidence>
<dbReference type="eggNOG" id="KOG1320">
    <property type="taxonomic scope" value="Eukaryota"/>
</dbReference>
<dbReference type="InterPro" id="IPR009003">
    <property type="entry name" value="Peptidase_S1_PA"/>
</dbReference>
<evidence type="ECO:0000256" key="2">
    <source>
        <dbReference type="ARBA" id="ARBA00022670"/>
    </source>
</evidence>
<evidence type="ECO:0000313" key="6">
    <source>
        <dbReference type="EMBL" id="CCO15736.1"/>
    </source>
</evidence>
<dbReference type="GO" id="GO:0004252">
    <property type="term" value="F:serine-type endopeptidase activity"/>
    <property type="evidence" value="ECO:0007669"/>
    <property type="project" value="InterPro"/>
</dbReference>
<evidence type="ECO:0000259" key="5">
    <source>
        <dbReference type="Pfam" id="PF13180"/>
    </source>
</evidence>
<evidence type="ECO:0000256" key="4">
    <source>
        <dbReference type="SAM" id="MobiDB-lite"/>
    </source>
</evidence>
<dbReference type="Pfam" id="PF13365">
    <property type="entry name" value="Trypsin_2"/>
    <property type="match status" value="1"/>
</dbReference>
<dbReference type="PANTHER" id="PTHR43343">
    <property type="entry name" value="PEPTIDASE S12"/>
    <property type="match status" value="1"/>
</dbReference>
<dbReference type="Gene3D" id="2.40.10.10">
    <property type="entry name" value="Trypsin-like serine proteases"/>
    <property type="match status" value="2"/>
</dbReference>
<feature type="domain" description="PDZ" evidence="5">
    <location>
        <begin position="431"/>
        <end position="479"/>
    </location>
</feature>
<gene>
    <name evidence="6" type="ORF">Bathy03g03400</name>
</gene>
<dbReference type="SUPFAM" id="SSF50156">
    <property type="entry name" value="PDZ domain-like"/>
    <property type="match status" value="1"/>
</dbReference>
<organism evidence="6 7">
    <name type="scientific">Bathycoccus prasinos</name>
    <dbReference type="NCBI Taxonomy" id="41875"/>
    <lineage>
        <taxon>Eukaryota</taxon>
        <taxon>Viridiplantae</taxon>
        <taxon>Chlorophyta</taxon>
        <taxon>Mamiellophyceae</taxon>
        <taxon>Mamiellales</taxon>
        <taxon>Bathycoccaceae</taxon>
        <taxon>Bathycoccus</taxon>
    </lineage>
</organism>
<dbReference type="OrthoDB" id="4217619at2759"/>
<proteinExistence type="inferred from homology"/>
<dbReference type="InterPro" id="IPR036034">
    <property type="entry name" value="PDZ_sf"/>
</dbReference>
<keyword evidence="2" id="KW-0645">Protease</keyword>
<accession>K8ECM8</accession>
<sequence>MISTTLMHCCRSCRRNSTSFDGGTSKNTTTSVDALLSRRTIRRRRRGRQHEGNNRETFCTTNNDDDLTMMTEEEEKETTRRRRRGRREVTTKTALMMMTTSFFLSLDQPCTSAKAEVELEFASTQLSEKEKQITESFARASKACVNIVDVTLLSQSGIQKSQAGAIVPEGNGSGIVWDSENGYVVTNYHVVSSAISTIPKGREIGEVAKVTVELPNGQSKVYPGELVGYAKSKDIAVLKINCERGVLTPIQFGASAEQIKVGQIALAIGNPFGFDHTLTTGIISGKNRSVETFPGSFVSGALQTDAAINPGNSGGPLVSADGKLIGVNAAIFTNTGQNVGVGFAIPVDVAKRVADQLIQNSKKGNGNSNDGSAVLDFPSLNIVFADEAVKKALNKNDASGVLIQGFLASSSNKEQTNAEKAGLLSTRRGLSGITPGDFIVKFNDKPVSTEAELVALVEKENVGDMARVTVLRNNDEEKVINVLLEKARV</sequence>
<dbReference type="RefSeq" id="XP_007514299.1">
    <property type="nucleotide sequence ID" value="XM_007514237.1"/>
</dbReference>
<name>K8ECM8_9CHLO</name>
<comment type="similarity">
    <text evidence="1">Belongs to the peptidase S1C family.</text>
</comment>
<dbReference type="Gene3D" id="2.30.42.10">
    <property type="match status" value="1"/>
</dbReference>
<dbReference type="EMBL" id="FO082276">
    <property type="protein sequence ID" value="CCO15736.1"/>
    <property type="molecule type" value="Genomic_DNA"/>
</dbReference>
<dbReference type="SUPFAM" id="SSF50494">
    <property type="entry name" value="Trypsin-like serine proteases"/>
    <property type="match status" value="1"/>
</dbReference>
<protein>
    <recommendedName>
        <fullName evidence="5">PDZ domain-containing protein</fullName>
    </recommendedName>
</protein>
<reference evidence="6 7" key="1">
    <citation type="submission" date="2011-10" db="EMBL/GenBank/DDBJ databases">
        <authorList>
            <person name="Genoscope - CEA"/>
        </authorList>
    </citation>
    <scope>NUCLEOTIDE SEQUENCE [LARGE SCALE GENOMIC DNA]</scope>
    <source>
        <strain evidence="6 7">RCC 1105</strain>
    </source>
</reference>
<dbReference type="AlphaFoldDB" id="K8ECM8"/>
<dbReference type="Proteomes" id="UP000198341">
    <property type="component" value="Chromosome 3"/>
</dbReference>
<dbReference type="GO" id="GO:0006508">
    <property type="term" value="P:proteolysis"/>
    <property type="evidence" value="ECO:0007669"/>
    <property type="project" value="UniProtKB-KW"/>
</dbReference>
<feature type="region of interest" description="Disordered" evidence="4">
    <location>
        <begin position="41"/>
        <end position="64"/>
    </location>
</feature>
<dbReference type="PRINTS" id="PR00834">
    <property type="entry name" value="PROTEASES2C"/>
</dbReference>
<evidence type="ECO:0000256" key="1">
    <source>
        <dbReference type="ARBA" id="ARBA00010541"/>
    </source>
</evidence>
<keyword evidence="3" id="KW-0378">Hydrolase</keyword>
<dbReference type="GeneID" id="19016877"/>
<dbReference type="InterPro" id="IPR001478">
    <property type="entry name" value="PDZ"/>
</dbReference>
<dbReference type="InterPro" id="IPR043504">
    <property type="entry name" value="Peptidase_S1_PA_chymotrypsin"/>
</dbReference>
<dbReference type="InterPro" id="IPR051201">
    <property type="entry name" value="Chloro_Bact_Ser_Proteases"/>
</dbReference>